<dbReference type="AlphaFoldDB" id="A0A845BMM5"/>
<dbReference type="PANTHER" id="PTHR33747:SF1">
    <property type="entry name" value="ADENYLATE CYCLASE-ASSOCIATED CAP C-TERMINAL DOMAIN-CONTAINING PROTEIN"/>
    <property type="match status" value="1"/>
</dbReference>
<reference evidence="2 3" key="1">
    <citation type="submission" date="2019-12" db="EMBL/GenBank/DDBJ databases">
        <title>Neisseriaceae gen. nov. sp. Genome sequencing and assembly.</title>
        <authorList>
            <person name="Liu Z."/>
            <person name="Li A."/>
        </authorList>
    </citation>
    <scope>NUCLEOTIDE SEQUENCE [LARGE SCALE GENOMIC DNA]</scope>
    <source>
        <strain evidence="2 3">B2N2-7</strain>
    </source>
</reference>
<comment type="caution">
    <text evidence="2">The sequence shown here is derived from an EMBL/GenBank/DDBJ whole genome shotgun (WGS) entry which is preliminary data.</text>
</comment>
<protein>
    <submittedName>
        <fullName evidence="2">UPF0149 family protein</fullName>
    </submittedName>
</protein>
<gene>
    <name evidence="2" type="ORF">GQF02_05985</name>
</gene>
<dbReference type="SUPFAM" id="SSF101327">
    <property type="entry name" value="YgfB-like"/>
    <property type="match status" value="1"/>
</dbReference>
<feature type="compositionally biased region" description="Basic and acidic residues" evidence="1">
    <location>
        <begin position="218"/>
        <end position="228"/>
    </location>
</feature>
<organism evidence="2 3">
    <name type="scientific">Craterilacuibacter sinensis</name>
    <dbReference type="NCBI Taxonomy" id="2686017"/>
    <lineage>
        <taxon>Bacteria</taxon>
        <taxon>Pseudomonadati</taxon>
        <taxon>Pseudomonadota</taxon>
        <taxon>Betaproteobacteria</taxon>
        <taxon>Neisseriales</taxon>
        <taxon>Neisseriaceae</taxon>
        <taxon>Craterilacuibacter</taxon>
    </lineage>
</organism>
<dbReference type="Pfam" id="PF02810">
    <property type="entry name" value="SEC-C"/>
    <property type="match status" value="1"/>
</dbReference>
<dbReference type="NCBIfam" id="TIGR02292">
    <property type="entry name" value="ygfB_yecA"/>
    <property type="match status" value="1"/>
</dbReference>
<evidence type="ECO:0000313" key="3">
    <source>
        <dbReference type="Proteomes" id="UP000467214"/>
    </source>
</evidence>
<name>A0A845BMM5_9NEIS</name>
<accession>A0A845BMM5</accession>
<dbReference type="InterPro" id="IPR004027">
    <property type="entry name" value="SEC_C_motif"/>
</dbReference>
<dbReference type="InterPro" id="IPR011978">
    <property type="entry name" value="YgfB-like"/>
</dbReference>
<dbReference type="EMBL" id="WSSB01000004">
    <property type="protein sequence ID" value="MXR36524.1"/>
    <property type="molecule type" value="Genomic_DNA"/>
</dbReference>
<dbReference type="Proteomes" id="UP000467214">
    <property type="component" value="Unassembled WGS sequence"/>
</dbReference>
<evidence type="ECO:0000256" key="1">
    <source>
        <dbReference type="SAM" id="MobiDB-lite"/>
    </source>
</evidence>
<sequence length="245" mass="27338">MTPEQRVACLRQPWVKARRRLRAAFQHARRLWAKMRGHLPPQGHRMTPTERQILADFLVHPEHEGRAMNMAMLQGYLAALVIGPSTVAPSLWFARVWDHEHGKQAPVFDSMDEANAILGSLIACNNEVSAQFASDPAGFTPLFATDTEHSAADWGKGFYLAMGFARTEWARLMSEHPAWFQPLLQPATPADAAKSSAALAKIHTFWQHGHPARAPQEPQRRVDSKISRNDPCPCGSGKKFKKCCG</sequence>
<dbReference type="PANTHER" id="PTHR33747">
    <property type="entry name" value="UPF0225 PROTEIN SCO1677"/>
    <property type="match status" value="1"/>
</dbReference>
<dbReference type="Pfam" id="PF03695">
    <property type="entry name" value="UPF0149"/>
    <property type="match status" value="1"/>
</dbReference>
<feature type="region of interest" description="Disordered" evidence="1">
    <location>
        <begin position="209"/>
        <end position="228"/>
    </location>
</feature>
<evidence type="ECO:0000313" key="2">
    <source>
        <dbReference type="EMBL" id="MXR36524.1"/>
    </source>
</evidence>
<keyword evidence="3" id="KW-1185">Reference proteome</keyword>
<dbReference type="InterPro" id="IPR036255">
    <property type="entry name" value="YgfB-like_sf"/>
</dbReference>
<dbReference type="Gene3D" id="3.10.450.50">
    <property type="match status" value="1"/>
</dbReference>
<dbReference type="SUPFAM" id="SSF103642">
    <property type="entry name" value="Sec-C motif"/>
    <property type="match status" value="1"/>
</dbReference>
<proteinExistence type="predicted"/>